<protein>
    <recommendedName>
        <fullName evidence="3">SMI1 / KNR4 family</fullName>
    </recommendedName>
</protein>
<evidence type="ECO:0008006" key="3">
    <source>
        <dbReference type="Google" id="ProtNLM"/>
    </source>
</evidence>
<evidence type="ECO:0000313" key="1">
    <source>
        <dbReference type="EMBL" id="VEI72384.1"/>
    </source>
</evidence>
<reference evidence="1 2" key="1">
    <citation type="submission" date="2018-12" db="EMBL/GenBank/DDBJ databases">
        <authorList>
            <consortium name="Pathogen Informatics"/>
        </authorList>
    </citation>
    <scope>NUCLEOTIDE SEQUENCE [LARGE SCALE GENOMIC DNA]</scope>
    <source>
        <strain evidence="1 2">NCTC10036</strain>
    </source>
</reference>
<evidence type="ECO:0000313" key="2">
    <source>
        <dbReference type="Proteomes" id="UP000281904"/>
    </source>
</evidence>
<accession>A0A3S4Y9I4</accession>
<dbReference type="AlphaFoldDB" id="A0A3S4Y9I4"/>
<sequence length="154" mass="17805">MTEINKAVSLFNDICQRLGGALNPPYRGEINNYHFSRGIEDEQPEFWKQYGEFSRISDGINFDGIMFHPLDKNDKNNIFLNNDILSKEKGFYDESLDGFIVIGSDDTDIFVFNTGNEKWEVRDRIASDYVYDSCDTLSDLIMVKAKELKERHGL</sequence>
<organism evidence="1 2">
    <name type="scientific">Serratia rubidaea</name>
    <name type="common">Serratia marinorubra</name>
    <dbReference type="NCBI Taxonomy" id="61652"/>
    <lineage>
        <taxon>Bacteria</taxon>
        <taxon>Pseudomonadati</taxon>
        <taxon>Pseudomonadota</taxon>
        <taxon>Gammaproteobacteria</taxon>
        <taxon>Enterobacterales</taxon>
        <taxon>Yersiniaceae</taxon>
        <taxon>Serratia</taxon>
    </lineage>
</organism>
<dbReference type="EMBL" id="LR134493">
    <property type="protein sequence ID" value="VEI72384.1"/>
    <property type="molecule type" value="Genomic_DNA"/>
</dbReference>
<gene>
    <name evidence="1" type="ORF">NCTC10036_04676</name>
</gene>
<name>A0A3S4Y9I4_SERRU</name>
<dbReference type="RefSeq" id="WP_126533377.1">
    <property type="nucleotide sequence ID" value="NZ_JAQOZY010000001.1"/>
</dbReference>
<dbReference type="NCBIfam" id="NF038335">
    <property type="entry name" value="YPO0640_fam"/>
    <property type="match status" value="1"/>
</dbReference>
<proteinExistence type="predicted"/>
<dbReference type="Proteomes" id="UP000281904">
    <property type="component" value="Chromosome"/>
</dbReference>